<keyword evidence="15" id="KW-1185">Reference proteome</keyword>
<dbReference type="SMART" id="SM00091">
    <property type="entry name" value="PAS"/>
    <property type="match status" value="1"/>
</dbReference>
<dbReference type="KEGG" id="uru:DSM104443_02235"/>
<accession>A0A6M4GXP8</accession>
<dbReference type="InterPro" id="IPR035919">
    <property type="entry name" value="EAL_sf"/>
</dbReference>
<dbReference type="Gene3D" id="3.40.50.2300">
    <property type="match status" value="2"/>
</dbReference>
<feature type="domain" description="EAL" evidence="12">
    <location>
        <begin position="447"/>
        <end position="701"/>
    </location>
</feature>
<evidence type="ECO:0000259" key="10">
    <source>
        <dbReference type="PROSITE" id="PS50112"/>
    </source>
</evidence>
<dbReference type="SUPFAM" id="SSF52172">
    <property type="entry name" value="CheY-like"/>
    <property type="match status" value="2"/>
</dbReference>
<dbReference type="CDD" id="cd17569">
    <property type="entry name" value="REC_HupR-like"/>
    <property type="match status" value="1"/>
</dbReference>
<dbReference type="Gene3D" id="3.20.20.450">
    <property type="entry name" value="EAL domain"/>
    <property type="match status" value="1"/>
</dbReference>
<dbReference type="InterPro" id="IPR001633">
    <property type="entry name" value="EAL_dom"/>
</dbReference>
<dbReference type="FunFam" id="3.30.70.270:FF:000001">
    <property type="entry name" value="Diguanylate cyclase domain protein"/>
    <property type="match status" value="1"/>
</dbReference>
<dbReference type="SUPFAM" id="SSF141868">
    <property type="entry name" value="EAL domain-like"/>
    <property type="match status" value="1"/>
</dbReference>
<dbReference type="Pfam" id="PF00072">
    <property type="entry name" value="Response_reg"/>
    <property type="match status" value="2"/>
</dbReference>
<dbReference type="PROSITE" id="PS50887">
    <property type="entry name" value="GGDEF"/>
    <property type="match status" value="1"/>
</dbReference>
<dbReference type="InterPro" id="IPR001789">
    <property type="entry name" value="Sig_transdc_resp-reg_receiver"/>
</dbReference>
<evidence type="ECO:0000313" key="14">
    <source>
        <dbReference type="EMBL" id="QJR11163.1"/>
    </source>
</evidence>
<evidence type="ECO:0000259" key="9">
    <source>
        <dbReference type="PROSITE" id="PS50110"/>
    </source>
</evidence>
<dbReference type="InterPro" id="IPR011006">
    <property type="entry name" value="CheY-like_superfamily"/>
</dbReference>
<comment type="catalytic activity">
    <reaction evidence="6">
        <text>3',3'-c-di-GMP + H2O = 5'-phosphoguanylyl(3'-&gt;5')guanosine + H(+)</text>
        <dbReference type="Rhea" id="RHEA:24902"/>
        <dbReference type="ChEBI" id="CHEBI:15377"/>
        <dbReference type="ChEBI" id="CHEBI:15378"/>
        <dbReference type="ChEBI" id="CHEBI:58754"/>
        <dbReference type="ChEBI" id="CHEBI:58805"/>
        <dbReference type="EC" id="3.1.4.52"/>
    </reaction>
    <physiologicalReaction direction="left-to-right" evidence="6">
        <dbReference type="Rhea" id="RHEA:24903"/>
    </physiologicalReaction>
</comment>
<dbReference type="SUPFAM" id="SSF55073">
    <property type="entry name" value="Nucleotide cyclase"/>
    <property type="match status" value="1"/>
</dbReference>
<dbReference type="AlphaFoldDB" id="A0A6M4GXP8"/>
<evidence type="ECO:0000259" key="13">
    <source>
        <dbReference type="PROSITE" id="PS50887"/>
    </source>
</evidence>
<dbReference type="InterPro" id="IPR052155">
    <property type="entry name" value="Biofilm_reg_signaling"/>
</dbReference>
<feature type="domain" description="GGDEF" evidence="13">
    <location>
        <begin position="305"/>
        <end position="438"/>
    </location>
</feature>
<evidence type="ECO:0000259" key="11">
    <source>
        <dbReference type="PROSITE" id="PS50113"/>
    </source>
</evidence>
<gene>
    <name evidence="14" type="primary">rssB_1</name>
    <name evidence="14" type="ORF">DSM104443_02235</name>
</gene>
<evidence type="ECO:0000256" key="8">
    <source>
        <dbReference type="SAM" id="MobiDB-lite"/>
    </source>
</evidence>
<dbReference type="CDD" id="cd17538">
    <property type="entry name" value="REC_D1_PleD-like"/>
    <property type="match status" value="1"/>
</dbReference>
<dbReference type="NCBIfam" id="TIGR00229">
    <property type="entry name" value="sensory_box"/>
    <property type="match status" value="1"/>
</dbReference>
<dbReference type="GO" id="GO:0071111">
    <property type="term" value="F:cyclic-guanylate-specific phosphodiesterase activity"/>
    <property type="evidence" value="ECO:0007669"/>
    <property type="project" value="UniProtKB-EC"/>
</dbReference>
<dbReference type="Pfam" id="PF00990">
    <property type="entry name" value="GGDEF"/>
    <property type="match status" value="1"/>
</dbReference>
<reference evidence="14 15" key="1">
    <citation type="submission" date="2020-04" db="EMBL/GenBank/DDBJ databases">
        <title>Usitatibacter rugosus gen. nov., sp. nov. and Usitatibacter palustris sp. nov., novel members of Usitatibacteraceae fam. nov. within the order Nitrosomonadales isolated from soil.</title>
        <authorList>
            <person name="Huber K.J."/>
            <person name="Neumann-Schaal M."/>
            <person name="Geppert A."/>
            <person name="Luckner M."/>
            <person name="Wanner G."/>
            <person name="Overmann J."/>
        </authorList>
    </citation>
    <scope>NUCLEOTIDE SEQUENCE [LARGE SCALE GENOMIC DNA]</scope>
    <source>
        <strain evidence="14 15">0125_3</strain>
    </source>
</reference>
<evidence type="ECO:0000256" key="3">
    <source>
        <dbReference type="ARBA" id="ARBA00023015"/>
    </source>
</evidence>
<dbReference type="InterPro" id="IPR043128">
    <property type="entry name" value="Rev_trsase/Diguanyl_cyclase"/>
</dbReference>
<dbReference type="InterPro" id="IPR000160">
    <property type="entry name" value="GGDEF_dom"/>
</dbReference>
<dbReference type="CDD" id="cd01948">
    <property type="entry name" value="EAL"/>
    <property type="match status" value="1"/>
</dbReference>
<dbReference type="Pfam" id="PF00563">
    <property type="entry name" value="EAL"/>
    <property type="match status" value="1"/>
</dbReference>
<dbReference type="Gene3D" id="3.30.70.270">
    <property type="match status" value="1"/>
</dbReference>
<feature type="modified residue" description="4-aspartylphosphate" evidence="7">
    <location>
        <position position="56"/>
    </location>
</feature>
<dbReference type="CDD" id="cd00130">
    <property type="entry name" value="PAS"/>
    <property type="match status" value="1"/>
</dbReference>
<dbReference type="CDD" id="cd01949">
    <property type="entry name" value="GGDEF"/>
    <property type="match status" value="1"/>
</dbReference>
<feature type="domain" description="Response regulatory" evidence="9">
    <location>
        <begin position="716"/>
        <end position="831"/>
    </location>
</feature>
<evidence type="ECO:0000256" key="4">
    <source>
        <dbReference type="ARBA" id="ARBA00023125"/>
    </source>
</evidence>
<dbReference type="SUPFAM" id="SSF55785">
    <property type="entry name" value="PYP-like sensor domain (PAS domain)"/>
    <property type="match status" value="1"/>
</dbReference>
<dbReference type="InterPro" id="IPR035965">
    <property type="entry name" value="PAS-like_dom_sf"/>
</dbReference>
<feature type="domain" description="PAS" evidence="10">
    <location>
        <begin position="149"/>
        <end position="193"/>
    </location>
</feature>
<feature type="domain" description="PAC" evidence="11">
    <location>
        <begin position="223"/>
        <end position="273"/>
    </location>
</feature>
<feature type="domain" description="Response regulatory" evidence="9">
    <location>
        <begin position="7"/>
        <end position="123"/>
    </location>
</feature>
<dbReference type="SMART" id="SM00052">
    <property type="entry name" value="EAL"/>
    <property type="match status" value="1"/>
</dbReference>
<evidence type="ECO:0000256" key="1">
    <source>
        <dbReference type="ARBA" id="ARBA00022553"/>
    </source>
</evidence>
<organism evidence="14 15">
    <name type="scientific">Usitatibacter rugosus</name>
    <dbReference type="NCBI Taxonomy" id="2732067"/>
    <lineage>
        <taxon>Bacteria</taxon>
        <taxon>Pseudomonadati</taxon>
        <taxon>Pseudomonadota</taxon>
        <taxon>Betaproteobacteria</taxon>
        <taxon>Nitrosomonadales</taxon>
        <taxon>Usitatibacteraceae</taxon>
        <taxon>Usitatibacter</taxon>
    </lineage>
</organism>
<feature type="region of interest" description="Disordered" evidence="8">
    <location>
        <begin position="837"/>
        <end position="877"/>
    </location>
</feature>
<dbReference type="FunFam" id="3.20.20.450:FF:000001">
    <property type="entry name" value="Cyclic di-GMP phosphodiesterase yahA"/>
    <property type="match status" value="1"/>
</dbReference>
<keyword evidence="4" id="KW-0238">DNA-binding</keyword>
<dbReference type="SMART" id="SM00448">
    <property type="entry name" value="REC"/>
    <property type="match status" value="2"/>
</dbReference>
<dbReference type="Gene3D" id="3.30.450.20">
    <property type="entry name" value="PAS domain"/>
    <property type="match status" value="1"/>
</dbReference>
<dbReference type="InterPro" id="IPR000014">
    <property type="entry name" value="PAS"/>
</dbReference>
<evidence type="ECO:0000256" key="6">
    <source>
        <dbReference type="ARBA" id="ARBA00051114"/>
    </source>
</evidence>
<sequence>MSGPAALLLIVDDEPANCKLLVTLLQAEGYATMVASNGEAALALVAERSPDLILLDIMMPGMDGYQVAKILKGNPASAHIPIIMVTAQIDRGARLAGLNAGAEEFLTKPVDRSELWLRVRNLLRMKASADLLRDHGAILEAQVRERTADLQRFRTAMDATVDAIFLVDCSTMRFIEVNATACKMLGFTREETLRMGPEQVALGSFEQLDRVYDAIIDGRSTGELAETRLRRKDGTEFPVEAKRTAHASGDAWIMVEVMSDITERKEAEARLHRLAHYDPLTSLPNRTLFNETLRNTLVHATQNAWRVAVLCIDLDHFKNVNDTLGHAMGDELLRQFASRLVKCVRLRDTVGRLGGDEFAVILVMQHGQLGVAAVAAKIQECLRAPFELGGHEVNSTASIGVAILPDDAADSDTLMKYSDTAMYRAKQAGRNTFRFFTAQMNVEVVARLELETALRRAVEHREFVLHYQPKVQVDSGRVCGLEALVRWERPGHGLVLPGEFIQALEDTGLIVRVGRWIVATACKQIRAWMDSPVGPRQVSINVSSRQFGEGDLEGDVIRALELNGVPPDLLELELTETSLLANTELTIACLRRLKKLGVRVSIDDFGTGYSSLAYLRRFPIDKLKIDKGFIDDVTSNPDDASIVLAIVRMARSLKLETVAEGVETTAQLAFLRRHGCDQMQGYLFSKPLAVPEVEALMLEGRTLPSPRGDGKERVRTLLLLDDEPRILAALQAMLRADGYQILTAISAAEGFELLALHKVDVLMCDERMPAMSGTDFLDRVKDLYPDTFRIVLSGQADPSGIMDAINRGAIHRYYTKPWDNRTMRENISEAFRFGELLGNPDREGPADEPPARWDPTAVIEQWKARNEPPARSPADLP</sequence>
<dbReference type="PANTHER" id="PTHR44757">
    <property type="entry name" value="DIGUANYLATE CYCLASE DGCP"/>
    <property type="match status" value="1"/>
</dbReference>
<dbReference type="PROSITE" id="PS50110">
    <property type="entry name" value="RESPONSE_REGULATORY"/>
    <property type="match status" value="2"/>
</dbReference>
<dbReference type="PROSITE" id="PS50113">
    <property type="entry name" value="PAC"/>
    <property type="match status" value="1"/>
</dbReference>
<feature type="modified residue" description="4-aspartylphosphate" evidence="7">
    <location>
        <position position="765"/>
    </location>
</feature>
<keyword evidence="3" id="KW-0805">Transcription regulation</keyword>
<dbReference type="GO" id="GO:0071732">
    <property type="term" value="P:cellular response to nitric oxide"/>
    <property type="evidence" value="ECO:0007669"/>
    <property type="project" value="UniProtKB-ARBA"/>
</dbReference>
<feature type="compositionally biased region" description="Basic and acidic residues" evidence="8">
    <location>
        <begin position="840"/>
        <end position="851"/>
    </location>
</feature>
<dbReference type="PROSITE" id="PS50112">
    <property type="entry name" value="PAS"/>
    <property type="match status" value="1"/>
</dbReference>
<protein>
    <submittedName>
        <fullName evidence="14">Regulator of RpoS</fullName>
    </submittedName>
</protein>
<keyword evidence="5" id="KW-0804">Transcription</keyword>
<dbReference type="RefSeq" id="WP_171092273.1">
    <property type="nucleotide sequence ID" value="NZ_CP053069.1"/>
</dbReference>
<evidence type="ECO:0000313" key="15">
    <source>
        <dbReference type="Proteomes" id="UP000501534"/>
    </source>
</evidence>
<dbReference type="GO" id="GO:0000160">
    <property type="term" value="P:phosphorelay signal transduction system"/>
    <property type="evidence" value="ECO:0007669"/>
    <property type="project" value="UniProtKB-KW"/>
</dbReference>
<evidence type="ECO:0000256" key="7">
    <source>
        <dbReference type="PROSITE-ProRule" id="PRU00169"/>
    </source>
</evidence>
<dbReference type="Pfam" id="PF13426">
    <property type="entry name" value="PAS_9"/>
    <property type="match status" value="1"/>
</dbReference>
<dbReference type="PANTHER" id="PTHR44757:SF2">
    <property type="entry name" value="BIOFILM ARCHITECTURE MAINTENANCE PROTEIN MBAA"/>
    <property type="match status" value="1"/>
</dbReference>
<dbReference type="FunFam" id="3.40.50.2300:FF:000001">
    <property type="entry name" value="DNA-binding response regulator PhoB"/>
    <property type="match status" value="1"/>
</dbReference>
<evidence type="ECO:0000256" key="2">
    <source>
        <dbReference type="ARBA" id="ARBA00023012"/>
    </source>
</evidence>
<dbReference type="EMBL" id="CP053069">
    <property type="protein sequence ID" value="QJR11163.1"/>
    <property type="molecule type" value="Genomic_DNA"/>
</dbReference>
<proteinExistence type="predicted"/>
<keyword evidence="1 7" id="KW-0597">Phosphoprotein</keyword>
<dbReference type="NCBIfam" id="TIGR00254">
    <property type="entry name" value="GGDEF"/>
    <property type="match status" value="1"/>
</dbReference>
<keyword evidence="2" id="KW-0902">Two-component regulatory system</keyword>
<dbReference type="SMART" id="SM00267">
    <property type="entry name" value="GGDEF"/>
    <property type="match status" value="1"/>
</dbReference>
<dbReference type="PROSITE" id="PS50883">
    <property type="entry name" value="EAL"/>
    <property type="match status" value="1"/>
</dbReference>
<evidence type="ECO:0000256" key="5">
    <source>
        <dbReference type="ARBA" id="ARBA00023163"/>
    </source>
</evidence>
<evidence type="ECO:0000259" key="12">
    <source>
        <dbReference type="PROSITE" id="PS50883"/>
    </source>
</evidence>
<dbReference type="InterPro" id="IPR029787">
    <property type="entry name" value="Nucleotide_cyclase"/>
</dbReference>
<dbReference type="InterPro" id="IPR000700">
    <property type="entry name" value="PAS-assoc_C"/>
</dbReference>
<dbReference type="GO" id="GO:0003677">
    <property type="term" value="F:DNA binding"/>
    <property type="evidence" value="ECO:0007669"/>
    <property type="project" value="UniProtKB-KW"/>
</dbReference>
<name>A0A6M4GXP8_9PROT</name>
<dbReference type="Proteomes" id="UP000501534">
    <property type="component" value="Chromosome"/>
</dbReference>